<sequence>NTYGSIEHQSIIDSNLSDMVVFNFMDKITVGGRIGDVTVNFCTLPISDQPEIKLYVLQPRPDDPRAFTVIEWLDRDHYVVPVENLNRIRDYSPVGKQNGVHTIATNTDIPVLAGQYLAISFGFGAGSPYSVERNEYSVNIKHFQTALKQKKSVLFTNYPNKGAAFSFNVVQTDTYGNQIPPEAVRNSNANMMELTVQYPGSESVKSSDRHSRQRRSSGSFEMTNKFQERDNVLRESSIAEDYWKQIIESIKKGEQNEQREDT</sequence>
<proteinExistence type="predicted"/>
<evidence type="ECO:0000256" key="1">
    <source>
        <dbReference type="SAM" id="MobiDB-lite"/>
    </source>
</evidence>
<reference evidence="3" key="1">
    <citation type="submission" date="2021-02" db="EMBL/GenBank/DDBJ databases">
        <authorList>
            <person name="Nowell W R."/>
        </authorList>
    </citation>
    <scope>NUCLEOTIDE SEQUENCE</scope>
</reference>
<evidence type="ECO:0000313" key="4">
    <source>
        <dbReference type="Proteomes" id="UP000682733"/>
    </source>
</evidence>
<organism evidence="3 4">
    <name type="scientific">Didymodactylos carnosus</name>
    <dbReference type="NCBI Taxonomy" id="1234261"/>
    <lineage>
        <taxon>Eukaryota</taxon>
        <taxon>Metazoa</taxon>
        <taxon>Spiralia</taxon>
        <taxon>Gnathifera</taxon>
        <taxon>Rotifera</taxon>
        <taxon>Eurotatoria</taxon>
        <taxon>Bdelloidea</taxon>
        <taxon>Philodinida</taxon>
        <taxon>Philodinidae</taxon>
        <taxon>Didymodactylos</taxon>
    </lineage>
</organism>
<dbReference type="Proteomes" id="UP000677228">
    <property type="component" value="Unassembled WGS sequence"/>
</dbReference>
<dbReference type="Proteomes" id="UP000682733">
    <property type="component" value="Unassembled WGS sequence"/>
</dbReference>
<gene>
    <name evidence="2" type="ORF">OVA965_LOCUS27505</name>
    <name evidence="3" type="ORF">TMI583_LOCUS28249</name>
</gene>
<feature type="non-terminal residue" evidence="3">
    <location>
        <position position="1"/>
    </location>
</feature>
<protein>
    <submittedName>
        <fullName evidence="3">Uncharacterized protein</fullName>
    </submittedName>
</protein>
<dbReference type="AlphaFoldDB" id="A0A8S2Q5K6"/>
<dbReference type="EMBL" id="CAJOBA010039762">
    <property type="protein sequence ID" value="CAF4082959.1"/>
    <property type="molecule type" value="Genomic_DNA"/>
</dbReference>
<accession>A0A8S2Q5K6</accession>
<dbReference type="EMBL" id="CAJNOK010018200">
    <property type="protein sequence ID" value="CAF1277982.1"/>
    <property type="molecule type" value="Genomic_DNA"/>
</dbReference>
<comment type="caution">
    <text evidence="3">The sequence shown here is derived from an EMBL/GenBank/DDBJ whole genome shotgun (WGS) entry which is preliminary data.</text>
</comment>
<name>A0A8S2Q5K6_9BILA</name>
<feature type="region of interest" description="Disordered" evidence="1">
    <location>
        <begin position="198"/>
        <end position="231"/>
    </location>
</feature>
<evidence type="ECO:0000313" key="3">
    <source>
        <dbReference type="EMBL" id="CAF4082959.1"/>
    </source>
</evidence>
<evidence type="ECO:0000313" key="2">
    <source>
        <dbReference type="EMBL" id="CAF1277982.1"/>
    </source>
</evidence>